<dbReference type="Proteomes" id="UP000184536">
    <property type="component" value="Unassembled WGS sequence"/>
</dbReference>
<gene>
    <name evidence="11" type="ORF">SAMN02745975_01687</name>
</gene>
<dbReference type="AlphaFoldDB" id="A0A1M6HZX4"/>
<keyword evidence="4" id="KW-0997">Cell inner membrane</keyword>
<feature type="domain" description="Tripartite ATP-independent periplasmic transporters DctQ component" evidence="10">
    <location>
        <begin position="23"/>
        <end position="150"/>
    </location>
</feature>
<evidence type="ECO:0000256" key="1">
    <source>
        <dbReference type="ARBA" id="ARBA00004429"/>
    </source>
</evidence>
<feature type="transmembrane region" description="Helical" evidence="9">
    <location>
        <begin position="85"/>
        <end position="106"/>
    </location>
</feature>
<dbReference type="OrthoDB" id="45144at2"/>
<keyword evidence="2" id="KW-0813">Transport</keyword>
<dbReference type="Pfam" id="PF04290">
    <property type="entry name" value="DctQ"/>
    <property type="match status" value="1"/>
</dbReference>
<dbReference type="InterPro" id="IPR007387">
    <property type="entry name" value="TRAP_DctQ"/>
</dbReference>
<evidence type="ECO:0000256" key="4">
    <source>
        <dbReference type="ARBA" id="ARBA00022519"/>
    </source>
</evidence>
<accession>A0A1M6HZX4</accession>
<name>A0A1M6HZX4_9FIRM</name>
<keyword evidence="3" id="KW-1003">Cell membrane</keyword>
<keyword evidence="6 9" id="KW-1133">Transmembrane helix</keyword>
<dbReference type="STRING" id="1121919.SAMN02745975_01687"/>
<protein>
    <submittedName>
        <fullName evidence="11">TRAP-type C4-dicarboxylate transport system, small permease component</fullName>
    </submittedName>
</protein>
<evidence type="ECO:0000256" key="6">
    <source>
        <dbReference type="ARBA" id="ARBA00022989"/>
    </source>
</evidence>
<evidence type="ECO:0000256" key="5">
    <source>
        <dbReference type="ARBA" id="ARBA00022692"/>
    </source>
</evidence>
<dbReference type="PANTHER" id="PTHR35011">
    <property type="entry name" value="2,3-DIKETO-L-GULONATE TRAP TRANSPORTER SMALL PERMEASE PROTEIN YIAM"/>
    <property type="match status" value="1"/>
</dbReference>
<dbReference type="EMBL" id="FQZV01000019">
    <property type="protein sequence ID" value="SHJ27737.1"/>
    <property type="molecule type" value="Genomic_DNA"/>
</dbReference>
<evidence type="ECO:0000313" key="12">
    <source>
        <dbReference type="Proteomes" id="UP000184536"/>
    </source>
</evidence>
<keyword evidence="5 9" id="KW-0812">Transmembrane</keyword>
<evidence type="ECO:0000313" key="11">
    <source>
        <dbReference type="EMBL" id="SHJ27737.1"/>
    </source>
</evidence>
<sequence>MKVLKLLHEHIEEWILIATYTAMLVIATAQVFFRYVINLSLSWSQDLLTYMLIWSVFIGISLAVKKRKHIKVELAFVILSEKMQFYLKILSNLVFMLFCGIFSYYSLLKVYKLIFVNPQISESTGLPMWMIQIAVPFGFVLSIYRLIIDTKLLFKEKTEERNRGID</sequence>
<evidence type="ECO:0000256" key="8">
    <source>
        <dbReference type="ARBA" id="ARBA00038436"/>
    </source>
</evidence>
<keyword evidence="12" id="KW-1185">Reference proteome</keyword>
<dbReference type="RefSeq" id="WP_110940856.1">
    <property type="nucleotide sequence ID" value="NZ_FQZV01000019.1"/>
</dbReference>
<dbReference type="PANTHER" id="PTHR35011:SF2">
    <property type="entry name" value="2,3-DIKETO-L-GULONATE TRAP TRANSPORTER SMALL PERMEASE PROTEIN YIAM"/>
    <property type="match status" value="1"/>
</dbReference>
<feature type="transmembrane region" description="Helical" evidence="9">
    <location>
        <begin position="126"/>
        <end position="147"/>
    </location>
</feature>
<dbReference type="InterPro" id="IPR055348">
    <property type="entry name" value="DctQ"/>
</dbReference>
<evidence type="ECO:0000256" key="2">
    <source>
        <dbReference type="ARBA" id="ARBA00022448"/>
    </source>
</evidence>
<evidence type="ECO:0000259" key="10">
    <source>
        <dbReference type="Pfam" id="PF04290"/>
    </source>
</evidence>
<evidence type="ECO:0000256" key="9">
    <source>
        <dbReference type="SAM" id="Phobius"/>
    </source>
</evidence>
<dbReference type="GO" id="GO:0015740">
    <property type="term" value="P:C4-dicarboxylate transport"/>
    <property type="evidence" value="ECO:0007669"/>
    <property type="project" value="TreeGrafter"/>
</dbReference>
<comment type="subcellular location">
    <subcellularLocation>
        <location evidence="1">Cell inner membrane</location>
        <topology evidence="1">Multi-pass membrane protein</topology>
    </subcellularLocation>
</comment>
<keyword evidence="7 9" id="KW-0472">Membrane</keyword>
<feature type="transmembrane region" description="Helical" evidence="9">
    <location>
        <begin position="47"/>
        <end position="64"/>
    </location>
</feature>
<proteinExistence type="inferred from homology"/>
<dbReference type="GO" id="GO:0005886">
    <property type="term" value="C:plasma membrane"/>
    <property type="evidence" value="ECO:0007669"/>
    <property type="project" value="UniProtKB-SubCell"/>
</dbReference>
<comment type="similarity">
    <text evidence="8">Belongs to the TRAP transporter small permease family.</text>
</comment>
<feature type="transmembrane region" description="Helical" evidence="9">
    <location>
        <begin position="14"/>
        <end position="35"/>
    </location>
</feature>
<evidence type="ECO:0000256" key="7">
    <source>
        <dbReference type="ARBA" id="ARBA00023136"/>
    </source>
</evidence>
<organism evidence="11 12">
    <name type="scientific">Geosporobacter subterraneus DSM 17957</name>
    <dbReference type="NCBI Taxonomy" id="1121919"/>
    <lineage>
        <taxon>Bacteria</taxon>
        <taxon>Bacillati</taxon>
        <taxon>Bacillota</taxon>
        <taxon>Clostridia</taxon>
        <taxon>Peptostreptococcales</taxon>
        <taxon>Thermotaleaceae</taxon>
        <taxon>Geosporobacter</taxon>
    </lineage>
</organism>
<reference evidence="12" key="1">
    <citation type="submission" date="2016-11" db="EMBL/GenBank/DDBJ databases">
        <authorList>
            <person name="Varghese N."/>
            <person name="Submissions S."/>
        </authorList>
    </citation>
    <scope>NUCLEOTIDE SEQUENCE [LARGE SCALE GENOMIC DNA]</scope>
    <source>
        <strain evidence="12">DSM 17957</strain>
    </source>
</reference>
<evidence type="ECO:0000256" key="3">
    <source>
        <dbReference type="ARBA" id="ARBA00022475"/>
    </source>
</evidence>
<dbReference type="GO" id="GO:0022857">
    <property type="term" value="F:transmembrane transporter activity"/>
    <property type="evidence" value="ECO:0007669"/>
    <property type="project" value="TreeGrafter"/>
</dbReference>